<reference evidence="1" key="1">
    <citation type="submission" date="2018-10" db="EMBL/GenBank/DDBJ databases">
        <title>Hidden diversity of soil giant viruses.</title>
        <authorList>
            <person name="Schulz F."/>
            <person name="Alteio L."/>
            <person name="Goudeau D."/>
            <person name="Ryan E.M."/>
            <person name="Malmstrom R.R."/>
            <person name="Blanchard J."/>
            <person name="Woyke T."/>
        </authorList>
    </citation>
    <scope>NUCLEOTIDE SEQUENCE</scope>
    <source>
        <strain evidence="1">HAV1</strain>
    </source>
</reference>
<evidence type="ECO:0000313" key="1">
    <source>
        <dbReference type="EMBL" id="AYV80709.1"/>
    </source>
</evidence>
<name>A0A3G5A5E0_9VIRU</name>
<accession>A0A3G5A5E0</accession>
<proteinExistence type="predicted"/>
<sequence length="231" mass="27446">MQQIKLEGFRIFSDHHVLPIYSYTCPCGIKVYLEDFISDTNRTIFKTKYFKNFRELVKGKTLHKESEYMKKIPHVEIKINKICTNHPIKFTPSDYKPANLYVHKIYYNPQYRNIMDELYQSLLESDDFKIGSWLGRFALNYWVTGQHSWFDHSNFSATLEQKKIFISEAAETKLLDKINQDLQKYLNEINKALPNIITPLRKVICEYNYSALHFMGVLIAQFKSDIEKYID</sequence>
<dbReference type="EMBL" id="MK072247">
    <property type="protein sequence ID" value="AYV80709.1"/>
    <property type="molecule type" value="Genomic_DNA"/>
</dbReference>
<gene>
    <name evidence="1" type="ORF">Harvfovirus5_13</name>
</gene>
<protein>
    <submittedName>
        <fullName evidence="1">Uncharacterized protein</fullName>
    </submittedName>
</protein>
<organism evidence="1">
    <name type="scientific">Harvfovirus sp</name>
    <dbReference type="NCBI Taxonomy" id="2487768"/>
    <lineage>
        <taxon>Viruses</taxon>
        <taxon>Varidnaviria</taxon>
        <taxon>Bamfordvirae</taxon>
        <taxon>Nucleocytoviricota</taxon>
        <taxon>Megaviricetes</taxon>
        <taxon>Imitervirales</taxon>
        <taxon>Mimiviridae</taxon>
        <taxon>Klosneuvirinae</taxon>
    </lineage>
</organism>